<sequence length="131" mass="15058">MDYHQQLIENGLSATSSRVAIYKFVHEHNTGITAEEIYVLSQKKNLKISLATTYRVLAEFENRKLVKRAVLGKSNRGIYTPASNKINLNIINTKTGKSLPYDYDEKIEELLENLLKNIDEEVLNIEVNLYK</sequence>
<dbReference type="HOGENOM" id="CLU_158405_0_0_6"/>
<dbReference type="InterPro" id="IPR002481">
    <property type="entry name" value="FUR"/>
</dbReference>
<evidence type="ECO:0008006" key="4">
    <source>
        <dbReference type="Google" id="ProtNLM"/>
    </source>
</evidence>
<dbReference type="OrthoDB" id="8659436at2"/>
<organism evidence="2 3">
    <name type="scientific">Acinetobacter pittii ANC 4050</name>
    <dbReference type="NCBI Taxonomy" id="1217691"/>
    <lineage>
        <taxon>Bacteria</taxon>
        <taxon>Pseudomonadati</taxon>
        <taxon>Pseudomonadota</taxon>
        <taxon>Gammaproteobacteria</taxon>
        <taxon>Moraxellales</taxon>
        <taxon>Moraxellaceae</taxon>
        <taxon>Acinetobacter</taxon>
        <taxon>Acinetobacter calcoaceticus/baumannii complex</taxon>
    </lineage>
</organism>
<evidence type="ECO:0000313" key="3">
    <source>
        <dbReference type="Proteomes" id="UP000014024"/>
    </source>
</evidence>
<evidence type="ECO:0000256" key="1">
    <source>
        <dbReference type="PIRSR" id="PIRSR602481-2"/>
    </source>
</evidence>
<dbReference type="GO" id="GO:0008270">
    <property type="term" value="F:zinc ion binding"/>
    <property type="evidence" value="ECO:0007669"/>
    <property type="project" value="TreeGrafter"/>
</dbReference>
<dbReference type="Proteomes" id="UP000014024">
    <property type="component" value="Unassembled WGS sequence"/>
</dbReference>
<dbReference type="EMBL" id="APQM01000007">
    <property type="protein sequence ID" value="EOQ68822.1"/>
    <property type="molecule type" value="Genomic_DNA"/>
</dbReference>
<dbReference type="RefSeq" id="WP_016141549.1">
    <property type="nucleotide sequence ID" value="NZ_KB976987.1"/>
</dbReference>
<gene>
    <name evidence="2" type="ORF">F931_01540</name>
</gene>
<dbReference type="PATRIC" id="fig|1217691.3.peg.1522"/>
<dbReference type="InterPro" id="IPR036388">
    <property type="entry name" value="WH-like_DNA-bd_sf"/>
</dbReference>
<comment type="caution">
    <text evidence="2">The sequence shown here is derived from an EMBL/GenBank/DDBJ whole genome shotgun (WGS) entry which is preliminary data.</text>
</comment>
<proteinExistence type="predicted"/>
<dbReference type="GO" id="GO:0003700">
    <property type="term" value="F:DNA-binding transcription factor activity"/>
    <property type="evidence" value="ECO:0007669"/>
    <property type="project" value="InterPro"/>
</dbReference>
<name>R8YMX0_ACIPI</name>
<feature type="binding site" evidence="1">
    <location>
        <position position="108"/>
    </location>
    <ligand>
        <name>Fe cation</name>
        <dbReference type="ChEBI" id="CHEBI:24875"/>
    </ligand>
</feature>
<dbReference type="GO" id="GO:0045892">
    <property type="term" value="P:negative regulation of DNA-templated transcription"/>
    <property type="evidence" value="ECO:0007669"/>
    <property type="project" value="TreeGrafter"/>
</dbReference>
<dbReference type="Pfam" id="PF01475">
    <property type="entry name" value="FUR"/>
    <property type="match status" value="1"/>
</dbReference>
<dbReference type="InterPro" id="IPR036390">
    <property type="entry name" value="WH_DNA-bd_sf"/>
</dbReference>
<accession>R8YMX0</accession>
<dbReference type="AlphaFoldDB" id="R8YMX0"/>
<dbReference type="GO" id="GO:0000976">
    <property type="term" value="F:transcription cis-regulatory region binding"/>
    <property type="evidence" value="ECO:0007669"/>
    <property type="project" value="TreeGrafter"/>
</dbReference>
<dbReference type="PANTHER" id="PTHR33202:SF7">
    <property type="entry name" value="FERRIC UPTAKE REGULATION PROTEIN"/>
    <property type="match status" value="1"/>
</dbReference>
<keyword evidence="1" id="KW-0408">Iron</keyword>
<protein>
    <recommendedName>
        <fullName evidence="4">Ferric uptake regulation protein</fullName>
    </recommendedName>
</protein>
<dbReference type="GO" id="GO:1900376">
    <property type="term" value="P:regulation of secondary metabolite biosynthetic process"/>
    <property type="evidence" value="ECO:0007669"/>
    <property type="project" value="TreeGrafter"/>
</dbReference>
<keyword evidence="1" id="KW-0479">Metal-binding</keyword>
<dbReference type="SUPFAM" id="SSF46785">
    <property type="entry name" value="Winged helix' DNA-binding domain"/>
    <property type="match status" value="1"/>
</dbReference>
<dbReference type="Gene3D" id="1.10.10.10">
    <property type="entry name" value="Winged helix-like DNA-binding domain superfamily/Winged helix DNA-binding domain"/>
    <property type="match status" value="1"/>
</dbReference>
<comment type="cofactor">
    <cofactor evidence="1">
        <name>Mn(2+)</name>
        <dbReference type="ChEBI" id="CHEBI:29035"/>
    </cofactor>
    <cofactor evidence="1">
        <name>Fe(2+)</name>
        <dbReference type="ChEBI" id="CHEBI:29033"/>
    </cofactor>
    <text evidence="1">Binds 1 Mn(2+) or Fe(2+) ion per subunit.</text>
</comment>
<reference evidence="2 3" key="1">
    <citation type="submission" date="2013-02" db="EMBL/GenBank/DDBJ databases">
        <title>The Genome Sequence of Acinetobacter sp. ANC 4050.</title>
        <authorList>
            <consortium name="The Broad Institute Genome Sequencing Platform"/>
            <consortium name="The Broad Institute Genome Sequencing Center for Infectious Disease"/>
            <person name="Cerqueira G."/>
            <person name="Feldgarden M."/>
            <person name="Courvalin P."/>
            <person name="Perichon B."/>
            <person name="Grillot-Courvalin C."/>
            <person name="Clermont D."/>
            <person name="Rocha E."/>
            <person name="Yoon E.-J."/>
            <person name="Nemec A."/>
            <person name="Walker B."/>
            <person name="Young S.K."/>
            <person name="Zeng Q."/>
            <person name="Gargeya S."/>
            <person name="Fitzgerald M."/>
            <person name="Haas B."/>
            <person name="Abouelleil A."/>
            <person name="Alvarado L."/>
            <person name="Arachchi H.M."/>
            <person name="Berlin A.M."/>
            <person name="Chapman S.B."/>
            <person name="Dewar J."/>
            <person name="Goldberg J."/>
            <person name="Griggs A."/>
            <person name="Gujja S."/>
            <person name="Hansen M."/>
            <person name="Howarth C."/>
            <person name="Imamovic A."/>
            <person name="Larimer J."/>
            <person name="McCowan C."/>
            <person name="Murphy C."/>
            <person name="Neiman D."/>
            <person name="Pearson M."/>
            <person name="Priest M."/>
            <person name="Roberts A."/>
            <person name="Saif S."/>
            <person name="Shea T."/>
            <person name="Sisk P."/>
            <person name="Sykes S."/>
            <person name="Wortman J."/>
            <person name="Nusbaum C."/>
            <person name="Birren B."/>
        </authorList>
    </citation>
    <scope>NUCLEOTIDE SEQUENCE [LARGE SCALE GENOMIC DNA]</scope>
    <source>
        <strain evidence="2 3">ANC 4050</strain>
    </source>
</reference>
<evidence type="ECO:0000313" key="2">
    <source>
        <dbReference type="EMBL" id="EOQ68822.1"/>
    </source>
</evidence>
<dbReference type="PANTHER" id="PTHR33202">
    <property type="entry name" value="ZINC UPTAKE REGULATION PROTEIN"/>
    <property type="match status" value="1"/>
</dbReference>